<proteinExistence type="predicted"/>
<keyword evidence="2" id="KW-1185">Reference proteome</keyword>
<evidence type="ECO:0000313" key="1">
    <source>
        <dbReference type="EMBL" id="ETE57562.1"/>
    </source>
</evidence>
<dbReference type="Proteomes" id="UP000018936">
    <property type="component" value="Unassembled WGS sequence"/>
</dbReference>
<evidence type="ECO:0000313" key="2">
    <source>
        <dbReference type="Proteomes" id="UP000018936"/>
    </source>
</evidence>
<protein>
    <submittedName>
        <fullName evidence="1">Uncharacterized protein</fullName>
    </submittedName>
</protein>
<reference evidence="1 2" key="1">
    <citation type="journal article" date="2013" name="Proc. Natl. Acad. Sci. U.S.A.">
        <title>The king cobra genome reveals dynamic gene evolution and adaptation in the snake venom system.</title>
        <authorList>
            <person name="Vonk F.J."/>
            <person name="Casewell N.R."/>
            <person name="Henkel C.V."/>
            <person name="Heimberg A.M."/>
            <person name="Jansen H.J."/>
            <person name="McCleary R.J."/>
            <person name="Kerkkamp H.M."/>
            <person name="Vos R.A."/>
            <person name="Guerreiro I."/>
            <person name="Calvete J.J."/>
            <person name="Wuster W."/>
            <person name="Woods A.E."/>
            <person name="Logan J.M."/>
            <person name="Harrison R.A."/>
            <person name="Castoe T.A."/>
            <person name="de Koning A.P."/>
            <person name="Pollock D.D."/>
            <person name="Yandell M."/>
            <person name="Calderon D."/>
            <person name="Renjifo C."/>
            <person name="Currier R.B."/>
            <person name="Salgado D."/>
            <person name="Pla D."/>
            <person name="Sanz L."/>
            <person name="Hyder A.S."/>
            <person name="Ribeiro J.M."/>
            <person name="Arntzen J.W."/>
            <person name="van den Thillart G.E."/>
            <person name="Boetzer M."/>
            <person name="Pirovano W."/>
            <person name="Dirks R.P."/>
            <person name="Spaink H.P."/>
            <person name="Duboule D."/>
            <person name="McGlinn E."/>
            <person name="Kini R.M."/>
            <person name="Richardson M.K."/>
        </authorList>
    </citation>
    <scope>NUCLEOTIDE SEQUENCE</scope>
    <source>
        <tissue evidence="1">Blood</tissue>
    </source>
</reference>
<sequence length="264" mass="28454">MATSVLSVKQGLIDHSEAFADRPVTPFILASTQKRVGSCSIAWRACFHPPRAPETFLEPLGGQKWHPMASRGSLEAGNRPVSDLLEAPGDPFFALPEPLHGCCTYLGSKMGHVETPWRGRGRRGQPQPTPGIRVKINVGQQSDARGPDPAPDVIGSAPCGCPSLLNVKRKDQANIASARSTQCKKERSGQCRFSSLWPSLSNAKRKHASSLGNGIKLVAPTQLATLSQLVVPTRSPKCQHVAPNNLVLHVKEKPSRKKKGVGFQ</sequence>
<feature type="non-terminal residue" evidence="1">
    <location>
        <position position="1"/>
    </location>
</feature>
<dbReference type="AlphaFoldDB" id="V8N7P1"/>
<dbReference type="EMBL" id="AZIM01008181">
    <property type="protein sequence ID" value="ETE57562.1"/>
    <property type="molecule type" value="Genomic_DNA"/>
</dbReference>
<name>V8N7P1_OPHHA</name>
<gene>
    <name evidence="1" type="ORF">L345_16722</name>
</gene>
<organism evidence="1 2">
    <name type="scientific">Ophiophagus hannah</name>
    <name type="common">King cobra</name>
    <name type="synonym">Naja hannah</name>
    <dbReference type="NCBI Taxonomy" id="8665"/>
    <lineage>
        <taxon>Eukaryota</taxon>
        <taxon>Metazoa</taxon>
        <taxon>Chordata</taxon>
        <taxon>Craniata</taxon>
        <taxon>Vertebrata</taxon>
        <taxon>Euteleostomi</taxon>
        <taxon>Lepidosauria</taxon>
        <taxon>Squamata</taxon>
        <taxon>Bifurcata</taxon>
        <taxon>Unidentata</taxon>
        <taxon>Episquamata</taxon>
        <taxon>Toxicofera</taxon>
        <taxon>Serpentes</taxon>
        <taxon>Colubroidea</taxon>
        <taxon>Elapidae</taxon>
        <taxon>Elapinae</taxon>
        <taxon>Ophiophagus</taxon>
    </lineage>
</organism>
<comment type="caution">
    <text evidence="1">The sequence shown here is derived from an EMBL/GenBank/DDBJ whole genome shotgun (WGS) entry which is preliminary data.</text>
</comment>
<accession>V8N7P1</accession>